<sequence>MKSQEAVKVQYLNEILKMSKEKIEILESDLSEEKERRKQLSSDLNTVQKAVKVESEELQKSKSELICLYNEIQSLRGAIEDKDHFLIAYDLLQRENSELETKVLKLSQEFEQLNFTVKGKVAAANSITSENICKDLVSKVPTLEVEIQSPKEEREELW</sequence>
<dbReference type="InParanoid" id="G3UH67"/>
<evidence type="ECO:0000313" key="2">
    <source>
        <dbReference type="Ensembl" id="ENSLAFP00000027175.1"/>
    </source>
</evidence>
<dbReference type="eggNOG" id="ENOG502SNA5">
    <property type="taxonomic scope" value="Eukaryota"/>
</dbReference>
<dbReference type="STRING" id="9785.ENSLAFP00000027175"/>
<feature type="coiled-coil region" evidence="1">
    <location>
        <begin position="16"/>
        <end position="50"/>
    </location>
</feature>
<dbReference type="PANTHER" id="PTHR34479:SF1">
    <property type="entry name" value="COILED-COIL DOMAIN-CONTAINING PROTEIN 30"/>
    <property type="match status" value="1"/>
</dbReference>
<evidence type="ECO:0000313" key="3">
    <source>
        <dbReference type="Proteomes" id="UP000007646"/>
    </source>
</evidence>
<dbReference type="PANTHER" id="PTHR34479">
    <property type="entry name" value="COILED-COIL DOMAIN-CONTAINING PROTEIN 30"/>
    <property type="match status" value="1"/>
</dbReference>
<dbReference type="AlphaFoldDB" id="G3UH67"/>
<dbReference type="GeneTree" id="ENSGT00940000167024"/>
<evidence type="ECO:0000256" key="1">
    <source>
        <dbReference type="SAM" id="Coils"/>
    </source>
</evidence>
<accession>G3UH67</accession>
<dbReference type="Proteomes" id="UP000007646">
    <property type="component" value="Unassembled WGS sequence"/>
</dbReference>
<protein>
    <submittedName>
        <fullName evidence="2">Uncharacterized protein</fullName>
    </submittedName>
</protein>
<name>G3UH67_LOXAF</name>
<organism evidence="2 3">
    <name type="scientific">Loxodonta africana</name>
    <name type="common">African elephant</name>
    <dbReference type="NCBI Taxonomy" id="9785"/>
    <lineage>
        <taxon>Eukaryota</taxon>
        <taxon>Metazoa</taxon>
        <taxon>Chordata</taxon>
        <taxon>Craniata</taxon>
        <taxon>Vertebrata</taxon>
        <taxon>Euteleostomi</taxon>
        <taxon>Mammalia</taxon>
        <taxon>Eutheria</taxon>
        <taxon>Afrotheria</taxon>
        <taxon>Proboscidea</taxon>
        <taxon>Elephantidae</taxon>
        <taxon>Loxodonta</taxon>
    </lineage>
</organism>
<reference evidence="2" key="3">
    <citation type="submission" date="2025-09" db="UniProtKB">
        <authorList>
            <consortium name="Ensembl"/>
        </authorList>
    </citation>
    <scope>IDENTIFICATION</scope>
    <source>
        <strain evidence="2">Isolate ISIS603380</strain>
    </source>
</reference>
<proteinExistence type="predicted"/>
<reference evidence="2 3" key="1">
    <citation type="submission" date="2009-06" db="EMBL/GenBank/DDBJ databases">
        <title>The Genome Sequence of Loxodonta africana (African elephant).</title>
        <authorList>
            <person name="Di Palma F."/>
            <person name="Heiman D."/>
            <person name="Young S."/>
            <person name="Johnson J."/>
            <person name="Lander E.S."/>
            <person name="Lindblad-Toh K."/>
        </authorList>
    </citation>
    <scope>NUCLEOTIDE SEQUENCE [LARGE SCALE GENOMIC DNA]</scope>
    <source>
        <strain evidence="2 3">Isolate ISIS603380</strain>
    </source>
</reference>
<dbReference type="InterPro" id="IPR052825">
    <property type="entry name" value="CCD-Prefoldin_beta-like"/>
</dbReference>
<reference evidence="2" key="2">
    <citation type="submission" date="2025-08" db="UniProtKB">
        <authorList>
            <consortium name="Ensembl"/>
        </authorList>
    </citation>
    <scope>IDENTIFICATION</scope>
    <source>
        <strain evidence="2">Isolate ISIS603380</strain>
    </source>
</reference>
<keyword evidence="3" id="KW-1185">Reference proteome</keyword>
<dbReference type="HOGENOM" id="CLU_1668826_0_0_1"/>
<dbReference type="Ensembl" id="ENSLAFT00000032731.1">
    <property type="protein sequence ID" value="ENSLAFP00000027175.1"/>
    <property type="gene ID" value="ENSLAFG00000026474.1"/>
</dbReference>
<keyword evidence="1" id="KW-0175">Coiled coil</keyword>